<dbReference type="EMBL" id="NKUJ01000351">
    <property type="protein sequence ID" value="RMJ07291.1"/>
    <property type="molecule type" value="Genomic_DNA"/>
</dbReference>
<proteinExistence type="predicted"/>
<feature type="domain" description="Heterokaryon incompatibility" evidence="1">
    <location>
        <begin position="206"/>
        <end position="359"/>
    </location>
</feature>
<dbReference type="PANTHER" id="PTHR33112">
    <property type="entry name" value="DOMAIN PROTEIN, PUTATIVE-RELATED"/>
    <property type="match status" value="1"/>
</dbReference>
<dbReference type="AlphaFoldDB" id="A0A3M2RPQ4"/>
<dbReference type="OrthoDB" id="5125733at2759"/>
<accession>A0A3M2RPQ4</accession>
<dbReference type="PANTHER" id="PTHR33112:SF16">
    <property type="entry name" value="HETEROKARYON INCOMPATIBILITY DOMAIN-CONTAINING PROTEIN"/>
    <property type="match status" value="1"/>
</dbReference>
<evidence type="ECO:0000313" key="2">
    <source>
        <dbReference type="EMBL" id="RMJ07291.1"/>
    </source>
</evidence>
<gene>
    <name evidence="2" type="ORF">CDV36_013116</name>
</gene>
<evidence type="ECO:0000259" key="1">
    <source>
        <dbReference type="Pfam" id="PF06985"/>
    </source>
</evidence>
<keyword evidence="3" id="KW-1185">Reference proteome</keyword>
<protein>
    <recommendedName>
        <fullName evidence="1">Heterokaryon incompatibility domain-containing protein</fullName>
    </recommendedName>
</protein>
<sequence>MDLDHFTKNAKEYRLHTCKYCQVIVIDVTNICGPDICTHRTPGKQAFNAAADNCALFKFCISTIKASVPNKDILATQSITEDIAETATLAIKIRHRHSETSDTLYFMAGWEIDGVEDDLGMHDEFFSLSPSRNISGMKFAEYPFHPIVNSEEAFRKSNSLLQECLASHTECPKPSHTNPPSRLIEVGKEWQTIRLVSTANMDTPTWAALSYCWGGPQKTETTIQNVTARHHGFLLSDLPLTIRDAISVCRRLAISHIWIDSLCIIQNDQNDKIQELAKMPEIYQGALVTISASCASACTEGFLRDRSPYPPGVALPLKHHDGFCMAQVISIDGFCMAQVISIDGFKEEPIDTRAWTFQEQVLSERVLEYGTQEHEFLCRRSRKEERFRLCPDSTSPREHLLTDQWMDQMSQYSSRSLTFQNDKLNAIAGVASRFANASGLPFTEYIVGLWRPMLISGLLWYTVGHEAQKENEIWVAPSWSWASVQGQVGWASSVRECDATAWVLSTKVQVTNKSLPFGAVKNGRIILKGCLTQITRHFPGYPRLTFTHGPSAEHEVVLRTDLSKKRAMAPELVLWLLELTSRLEVQESRHSGRWERKRMGLILRPIGNRNEFERVGIYEERFPVSEGEEETLFSGFERCNAISKAGEVVAELV</sequence>
<name>A0A3M2RPQ4_9HYPO</name>
<reference evidence="2 3" key="1">
    <citation type="submission" date="2017-06" db="EMBL/GenBank/DDBJ databases">
        <title>Comparative genomic analysis of Ambrosia Fusariam Clade fungi.</title>
        <authorList>
            <person name="Stajich J.E."/>
            <person name="Carrillo J."/>
            <person name="Kijimoto T."/>
            <person name="Eskalen A."/>
            <person name="O'Donnell K."/>
            <person name="Kasson M."/>
        </authorList>
    </citation>
    <scope>NUCLEOTIDE SEQUENCE [LARGE SCALE GENOMIC DNA]</scope>
    <source>
        <strain evidence="2">UCR3666</strain>
    </source>
</reference>
<evidence type="ECO:0000313" key="3">
    <source>
        <dbReference type="Proteomes" id="UP000277212"/>
    </source>
</evidence>
<dbReference type="STRING" id="2010991.A0A3M2RPQ4"/>
<dbReference type="Pfam" id="PF06985">
    <property type="entry name" value="HET"/>
    <property type="match status" value="1"/>
</dbReference>
<dbReference type="InterPro" id="IPR010730">
    <property type="entry name" value="HET"/>
</dbReference>
<organism evidence="2 3">
    <name type="scientific">Fusarium kuroshium</name>
    <dbReference type="NCBI Taxonomy" id="2010991"/>
    <lineage>
        <taxon>Eukaryota</taxon>
        <taxon>Fungi</taxon>
        <taxon>Dikarya</taxon>
        <taxon>Ascomycota</taxon>
        <taxon>Pezizomycotina</taxon>
        <taxon>Sordariomycetes</taxon>
        <taxon>Hypocreomycetidae</taxon>
        <taxon>Hypocreales</taxon>
        <taxon>Nectriaceae</taxon>
        <taxon>Fusarium</taxon>
        <taxon>Fusarium solani species complex</taxon>
    </lineage>
</organism>
<dbReference type="Proteomes" id="UP000277212">
    <property type="component" value="Unassembled WGS sequence"/>
</dbReference>
<comment type="caution">
    <text evidence="2">The sequence shown here is derived from an EMBL/GenBank/DDBJ whole genome shotgun (WGS) entry which is preliminary data.</text>
</comment>